<dbReference type="RefSeq" id="WP_183305109.1">
    <property type="nucleotide sequence ID" value="NZ_JACIEP010000001.1"/>
</dbReference>
<dbReference type="Proteomes" id="UP000555103">
    <property type="component" value="Unassembled WGS sequence"/>
</dbReference>
<keyword evidence="1" id="KW-0732">Signal</keyword>
<reference evidence="2 3" key="1">
    <citation type="submission" date="2020-08" db="EMBL/GenBank/DDBJ databases">
        <title>Genomic Encyclopedia of Type Strains, Phase IV (KMG-IV): sequencing the most valuable type-strain genomes for metagenomic binning, comparative biology and taxonomic classification.</title>
        <authorList>
            <person name="Goeker M."/>
        </authorList>
    </citation>
    <scope>NUCLEOTIDE SEQUENCE [LARGE SCALE GENOMIC DNA]</scope>
    <source>
        <strain evidence="2 3">DSM 104969</strain>
    </source>
</reference>
<protein>
    <submittedName>
        <fullName evidence="2">Uncharacterized protein</fullName>
    </submittedName>
</protein>
<evidence type="ECO:0000313" key="3">
    <source>
        <dbReference type="Proteomes" id="UP000555103"/>
    </source>
</evidence>
<dbReference type="EMBL" id="JACIEP010000001">
    <property type="protein sequence ID" value="MBB4034130.1"/>
    <property type="molecule type" value="Genomic_DNA"/>
</dbReference>
<dbReference type="AlphaFoldDB" id="A0A840CDW6"/>
<evidence type="ECO:0000256" key="1">
    <source>
        <dbReference type="SAM" id="SignalP"/>
    </source>
</evidence>
<gene>
    <name evidence="2" type="ORF">GGR21_000015</name>
</gene>
<feature type="signal peptide" evidence="1">
    <location>
        <begin position="1"/>
        <end position="19"/>
    </location>
</feature>
<organism evidence="2 3">
    <name type="scientific">Dysgonomonas hofstadii</name>
    <dbReference type="NCBI Taxonomy" id="637886"/>
    <lineage>
        <taxon>Bacteria</taxon>
        <taxon>Pseudomonadati</taxon>
        <taxon>Bacteroidota</taxon>
        <taxon>Bacteroidia</taxon>
        <taxon>Bacteroidales</taxon>
        <taxon>Dysgonomonadaceae</taxon>
        <taxon>Dysgonomonas</taxon>
    </lineage>
</organism>
<keyword evidence="3" id="KW-1185">Reference proteome</keyword>
<feature type="chain" id="PRO_5032561575" evidence="1">
    <location>
        <begin position="20"/>
        <end position="145"/>
    </location>
</feature>
<name>A0A840CDW6_9BACT</name>
<sequence length="145" mass="16648">MNKLLLVILLSAASFSLWGQTFDSLEAMRLQEKDGSHSYFDFDNLVKQGDELFMDMSYENEEKDDWDDYSVQVKGKSILVVGLTSDKAELSVTPIISMLIKDNSLIMHRMINGDYLLVTTYSVQYLKEKKALIGKYKTHKIISTY</sequence>
<comment type="caution">
    <text evidence="2">The sequence shown here is derived from an EMBL/GenBank/DDBJ whole genome shotgun (WGS) entry which is preliminary data.</text>
</comment>
<evidence type="ECO:0000313" key="2">
    <source>
        <dbReference type="EMBL" id="MBB4034130.1"/>
    </source>
</evidence>
<proteinExistence type="predicted"/>
<accession>A0A840CDW6</accession>